<dbReference type="GO" id="GO:0016787">
    <property type="term" value="F:hydrolase activity"/>
    <property type="evidence" value="ECO:0007669"/>
    <property type="project" value="UniProtKB-KW"/>
</dbReference>
<dbReference type="Gene3D" id="3.40.50.1820">
    <property type="entry name" value="alpha/beta hydrolase"/>
    <property type="match status" value="1"/>
</dbReference>
<organism evidence="3 4">
    <name type="scientific">Cladophialophora yegresii CBS 114405</name>
    <dbReference type="NCBI Taxonomy" id="1182544"/>
    <lineage>
        <taxon>Eukaryota</taxon>
        <taxon>Fungi</taxon>
        <taxon>Dikarya</taxon>
        <taxon>Ascomycota</taxon>
        <taxon>Pezizomycotina</taxon>
        <taxon>Eurotiomycetes</taxon>
        <taxon>Chaetothyriomycetidae</taxon>
        <taxon>Chaetothyriales</taxon>
        <taxon>Herpotrichiellaceae</taxon>
        <taxon>Cladophialophora</taxon>
    </lineage>
</organism>
<name>W9VSH0_9EURO</name>
<evidence type="ECO:0000256" key="1">
    <source>
        <dbReference type="ARBA" id="ARBA00022801"/>
    </source>
</evidence>
<dbReference type="eggNOG" id="KOG1515">
    <property type="taxonomic scope" value="Eukaryota"/>
</dbReference>
<dbReference type="GeneID" id="19182626"/>
<keyword evidence="4" id="KW-1185">Reference proteome</keyword>
<protein>
    <recommendedName>
        <fullName evidence="2">Alpha/beta hydrolase fold-3 domain-containing protein</fullName>
    </recommendedName>
</protein>
<evidence type="ECO:0000313" key="3">
    <source>
        <dbReference type="EMBL" id="EXJ55131.1"/>
    </source>
</evidence>
<dbReference type="AlphaFoldDB" id="W9VSH0"/>
<dbReference type="SUPFAM" id="SSF53474">
    <property type="entry name" value="alpha/beta-Hydrolases"/>
    <property type="match status" value="1"/>
</dbReference>
<dbReference type="InterPro" id="IPR029058">
    <property type="entry name" value="AB_hydrolase_fold"/>
</dbReference>
<dbReference type="EMBL" id="AMGW01000006">
    <property type="protein sequence ID" value="EXJ55131.1"/>
    <property type="molecule type" value="Genomic_DNA"/>
</dbReference>
<accession>W9VSH0</accession>
<dbReference type="VEuPathDB" id="FungiDB:A1O7_08056"/>
<proteinExistence type="predicted"/>
<evidence type="ECO:0000313" key="4">
    <source>
        <dbReference type="Proteomes" id="UP000019473"/>
    </source>
</evidence>
<sequence length="352" mass="38961">MSYTDKDSILALGQIDPELKAFLEKANLPPPDYSDLTDFKIMVDKRNEEAMKALGQPPEGVKQSELQYPTRDGTKLRAKLYQPTNPPSSGSPLVVIYHGGGFCIGAPEGEEQTCRNFVQAFGAVCISASYRLAPDFKFPYAPKDAWDCLKWVAENANSWGADPSKGFVIGGTSAGGNISAVLAHVARDEKLSPPLTGQYLAIPAVLPEKKVPAKYQQYMFSYEQNKNAPVLPVAAIDMFMRAYQPDEDDGVWYAAFNHPKGHKDLPPALFQVDGMDPLRDEALIYERVLREEYGIKTKMYVYPGLPHGHWGFFPFLNGSEKFRKEQVEGMGWLLGREPDFTNVKTAAVAAGV</sequence>
<dbReference type="Pfam" id="PF07859">
    <property type="entry name" value="Abhydrolase_3"/>
    <property type="match status" value="1"/>
</dbReference>
<dbReference type="HOGENOM" id="CLU_012494_6_3_1"/>
<dbReference type="RefSeq" id="XP_007760241.1">
    <property type="nucleotide sequence ID" value="XM_007762051.1"/>
</dbReference>
<dbReference type="OrthoDB" id="408631at2759"/>
<dbReference type="PANTHER" id="PTHR48081:SF8">
    <property type="entry name" value="ALPHA_BETA HYDROLASE FOLD-3 DOMAIN-CONTAINING PROTEIN-RELATED"/>
    <property type="match status" value="1"/>
</dbReference>
<feature type="domain" description="Alpha/beta hydrolase fold-3" evidence="2">
    <location>
        <begin position="94"/>
        <end position="309"/>
    </location>
</feature>
<dbReference type="PANTHER" id="PTHR48081">
    <property type="entry name" value="AB HYDROLASE SUPERFAMILY PROTEIN C4A8.06C"/>
    <property type="match status" value="1"/>
</dbReference>
<dbReference type="InterPro" id="IPR050300">
    <property type="entry name" value="GDXG_lipolytic_enzyme"/>
</dbReference>
<keyword evidence="1" id="KW-0378">Hydrolase</keyword>
<dbReference type="InterPro" id="IPR013094">
    <property type="entry name" value="AB_hydrolase_3"/>
</dbReference>
<dbReference type="STRING" id="1182544.W9VSH0"/>
<evidence type="ECO:0000259" key="2">
    <source>
        <dbReference type="Pfam" id="PF07859"/>
    </source>
</evidence>
<reference evidence="3 4" key="1">
    <citation type="submission" date="2013-03" db="EMBL/GenBank/DDBJ databases">
        <title>The Genome Sequence of Cladophialophora yegresii CBS 114405.</title>
        <authorList>
            <consortium name="The Broad Institute Genomics Platform"/>
            <person name="Cuomo C."/>
            <person name="de Hoog S."/>
            <person name="Gorbushina A."/>
            <person name="Walker B."/>
            <person name="Young S.K."/>
            <person name="Zeng Q."/>
            <person name="Gargeya S."/>
            <person name="Fitzgerald M."/>
            <person name="Haas B."/>
            <person name="Abouelleil A."/>
            <person name="Allen A.W."/>
            <person name="Alvarado L."/>
            <person name="Arachchi H.M."/>
            <person name="Berlin A.M."/>
            <person name="Chapman S.B."/>
            <person name="Gainer-Dewar J."/>
            <person name="Goldberg J."/>
            <person name="Griggs A."/>
            <person name="Gujja S."/>
            <person name="Hansen M."/>
            <person name="Howarth C."/>
            <person name="Imamovic A."/>
            <person name="Ireland A."/>
            <person name="Larimer J."/>
            <person name="McCowan C."/>
            <person name="Murphy C."/>
            <person name="Pearson M."/>
            <person name="Poon T.W."/>
            <person name="Priest M."/>
            <person name="Roberts A."/>
            <person name="Saif S."/>
            <person name="Shea T."/>
            <person name="Sisk P."/>
            <person name="Sykes S."/>
            <person name="Wortman J."/>
            <person name="Nusbaum C."/>
            <person name="Birren B."/>
        </authorList>
    </citation>
    <scope>NUCLEOTIDE SEQUENCE [LARGE SCALE GENOMIC DNA]</scope>
    <source>
        <strain evidence="3 4">CBS 114405</strain>
    </source>
</reference>
<gene>
    <name evidence="3" type="ORF">A1O7_08056</name>
</gene>
<dbReference type="Proteomes" id="UP000019473">
    <property type="component" value="Unassembled WGS sequence"/>
</dbReference>
<comment type="caution">
    <text evidence="3">The sequence shown here is derived from an EMBL/GenBank/DDBJ whole genome shotgun (WGS) entry which is preliminary data.</text>
</comment>